<dbReference type="Proteomes" id="UP000530670">
    <property type="component" value="Unassembled WGS sequence"/>
</dbReference>
<dbReference type="EMBL" id="JAAQRI010000066">
    <property type="protein sequence ID" value="KAF5642904.1"/>
    <property type="molecule type" value="Genomic_DNA"/>
</dbReference>
<proteinExistence type="predicted"/>
<dbReference type="AlphaFoldDB" id="A0A8H5W2V5"/>
<gene>
    <name evidence="1" type="ORF">FTJAE_3446</name>
</gene>
<dbReference type="RefSeq" id="XP_037209469.1">
    <property type="nucleotide sequence ID" value="XM_037349744.1"/>
</dbReference>
<evidence type="ECO:0000313" key="1">
    <source>
        <dbReference type="EMBL" id="KAF5642904.1"/>
    </source>
</evidence>
<sequence length="66" mass="7590">MIKGLASHWAFNCRYIMAISWHDGSGGREDLESHEAEVHGMDSKTRAPFLNPKSLKKLFRRNAYPE</sequence>
<accession>A0A8H5W2V5</accession>
<reference evidence="1 2" key="1">
    <citation type="submission" date="2020-05" db="EMBL/GenBank/DDBJ databases">
        <title>Identification and distribution of gene clusters putatively required for synthesis of sphingolipid metabolism inhibitors in phylogenetically diverse species of the filamentous fungus Fusarium.</title>
        <authorList>
            <person name="Kim H.-S."/>
            <person name="Busman M."/>
            <person name="Brown D.W."/>
            <person name="Divon H."/>
            <person name="Uhlig S."/>
            <person name="Proctor R.H."/>
        </authorList>
    </citation>
    <scope>NUCLEOTIDE SEQUENCE [LARGE SCALE GENOMIC DNA]</scope>
    <source>
        <strain evidence="1 2">NRRL 66243</strain>
    </source>
</reference>
<name>A0A8H5W2V5_9HYPO</name>
<dbReference type="GeneID" id="59302014"/>
<evidence type="ECO:0000313" key="2">
    <source>
        <dbReference type="Proteomes" id="UP000530670"/>
    </source>
</evidence>
<organism evidence="1 2">
    <name type="scientific">Fusarium tjaetaba</name>
    <dbReference type="NCBI Taxonomy" id="1567544"/>
    <lineage>
        <taxon>Eukaryota</taxon>
        <taxon>Fungi</taxon>
        <taxon>Dikarya</taxon>
        <taxon>Ascomycota</taxon>
        <taxon>Pezizomycotina</taxon>
        <taxon>Sordariomycetes</taxon>
        <taxon>Hypocreomycetidae</taxon>
        <taxon>Hypocreales</taxon>
        <taxon>Nectriaceae</taxon>
        <taxon>Fusarium</taxon>
        <taxon>Fusarium fujikuroi species complex</taxon>
    </lineage>
</organism>
<keyword evidence="2" id="KW-1185">Reference proteome</keyword>
<protein>
    <submittedName>
        <fullName evidence="1">Uncharacterized protein</fullName>
    </submittedName>
</protein>
<comment type="caution">
    <text evidence="1">The sequence shown here is derived from an EMBL/GenBank/DDBJ whole genome shotgun (WGS) entry which is preliminary data.</text>
</comment>